<dbReference type="EMBL" id="CP012541">
    <property type="protein sequence ID" value="ALF47999.1"/>
    <property type="molecule type" value="Genomic_DNA"/>
</dbReference>
<name>A0A0M4TC41_9BACT</name>
<reference evidence="2" key="1">
    <citation type="submission" date="2015-08" db="EMBL/GenBank/DDBJ databases">
        <title>Comparative genomics of the Campylobacter concisus group.</title>
        <authorList>
            <person name="Miller W.G."/>
            <person name="Yee E."/>
            <person name="Chapman M.H."/>
            <person name="Huynh S."/>
            <person name="Bono J.L."/>
            <person name="On S.L.W."/>
            <person name="St Leger J."/>
            <person name="Foster G."/>
            <person name="Parker C.T."/>
        </authorList>
    </citation>
    <scope>NUCLEOTIDE SEQUENCE [LARGE SCALE GENOMIC DNA]</scope>
    <source>
        <strain evidence="2">ATCC 33237</strain>
    </source>
</reference>
<dbReference type="RefSeq" id="WP_054196946.1">
    <property type="nucleotide sequence ID" value="NZ_CP012541.1"/>
</dbReference>
<dbReference type="PATRIC" id="fig|199.248.peg.1385"/>
<dbReference type="KEGG" id="ccoc:CCON33237_1344"/>
<proteinExistence type="predicted"/>
<dbReference type="AlphaFoldDB" id="A0A0M4TC41"/>
<evidence type="ECO:0000313" key="2">
    <source>
        <dbReference type="Proteomes" id="UP000066049"/>
    </source>
</evidence>
<evidence type="ECO:0000313" key="1">
    <source>
        <dbReference type="EMBL" id="ALF47999.1"/>
    </source>
</evidence>
<protein>
    <submittedName>
        <fullName evidence="1">Uncharacterized protein</fullName>
    </submittedName>
</protein>
<accession>A0A0M4TC41</accession>
<gene>
    <name evidence="1" type="ORF">CCON33237_1344</name>
</gene>
<dbReference type="Proteomes" id="UP000066049">
    <property type="component" value="Chromosome"/>
</dbReference>
<dbReference type="GeneID" id="28663021"/>
<organism evidence="1 2">
    <name type="scientific">Campylobacter concisus</name>
    <dbReference type="NCBI Taxonomy" id="199"/>
    <lineage>
        <taxon>Bacteria</taxon>
        <taxon>Pseudomonadati</taxon>
        <taxon>Campylobacterota</taxon>
        <taxon>Epsilonproteobacteria</taxon>
        <taxon>Campylobacterales</taxon>
        <taxon>Campylobacteraceae</taxon>
        <taxon>Campylobacter</taxon>
    </lineage>
</organism>
<sequence>MGEPHLCPKCKQRTIYFDGICYDCRQKEKLEFYQGLSEAEIKQKLKNVLAHTDEIGKYDEIYSDLVYIFYLHGICDEQIIREVTKQGEYYPFEIYKNAPTDVRDELINSLNGAENTVKINHILCALAWQGDEVVRELFFKLYNAPKPWKAKLHVDTDAYAQVAGWSFDESGKRRSLVFGRCFTCGPSQNVDASIKFKALNDEKCKFCSGEMMKFTIKKESLKRLGLELKNDTVLKFCPTCVGLVQYFCQNDGNSVQTEIVGEGESEDYLRDAVTTLDGQNFELASEVCAHYSYMIDSEILLGGYPQWEQDAEHLKCPKCSKSMKYLARIPLGSLVEGEGTIYVQICDECEIVGANFQCT</sequence>